<dbReference type="AlphaFoldDB" id="A0A438ISS8"/>
<organism evidence="1 2">
    <name type="scientific">Vitis vinifera</name>
    <name type="common">Grape</name>
    <dbReference type="NCBI Taxonomy" id="29760"/>
    <lineage>
        <taxon>Eukaryota</taxon>
        <taxon>Viridiplantae</taxon>
        <taxon>Streptophyta</taxon>
        <taxon>Embryophyta</taxon>
        <taxon>Tracheophyta</taxon>
        <taxon>Spermatophyta</taxon>
        <taxon>Magnoliopsida</taxon>
        <taxon>eudicotyledons</taxon>
        <taxon>Gunneridae</taxon>
        <taxon>Pentapetalae</taxon>
        <taxon>rosids</taxon>
        <taxon>Vitales</taxon>
        <taxon>Vitaceae</taxon>
        <taxon>Viteae</taxon>
        <taxon>Vitis</taxon>
    </lineage>
</organism>
<reference evidence="1 2" key="1">
    <citation type="journal article" date="2018" name="PLoS Genet.">
        <title>Population sequencing reveals clonal diversity and ancestral inbreeding in the grapevine cultivar Chardonnay.</title>
        <authorList>
            <person name="Roach M.J."/>
            <person name="Johnson D.L."/>
            <person name="Bohlmann J."/>
            <person name="van Vuuren H.J."/>
            <person name="Jones S.J."/>
            <person name="Pretorius I.S."/>
            <person name="Schmidt S.A."/>
            <person name="Borneman A.R."/>
        </authorList>
    </citation>
    <scope>NUCLEOTIDE SEQUENCE [LARGE SCALE GENOMIC DNA]</scope>
    <source>
        <strain evidence="2">cv. Chardonnay</strain>
        <tissue evidence="1">Leaf</tissue>
    </source>
</reference>
<dbReference type="GO" id="GO:0005975">
    <property type="term" value="P:carbohydrate metabolic process"/>
    <property type="evidence" value="ECO:0007669"/>
    <property type="project" value="InterPro"/>
</dbReference>
<accession>A0A438ISS8</accession>
<evidence type="ECO:0000313" key="2">
    <source>
        <dbReference type="Proteomes" id="UP000288805"/>
    </source>
</evidence>
<evidence type="ECO:0000313" key="1">
    <source>
        <dbReference type="EMBL" id="RVW99762.1"/>
    </source>
</evidence>
<dbReference type="Proteomes" id="UP000288805">
    <property type="component" value="Unassembled WGS sequence"/>
</dbReference>
<dbReference type="InterPro" id="IPR008979">
    <property type="entry name" value="Galactose-bd-like_sf"/>
</dbReference>
<protein>
    <submittedName>
        <fullName evidence="1">Beta-galactosidase 9</fullName>
    </submittedName>
</protein>
<dbReference type="PANTHER" id="PTHR23421">
    <property type="entry name" value="BETA-GALACTOSIDASE RELATED"/>
    <property type="match status" value="1"/>
</dbReference>
<proteinExistence type="predicted"/>
<sequence length="233" mass="26306">MVQNYGAFLEKDGAGFKGQVKLTGFKNGEIDLSEYSWTYQVGLRGEFQKIYMIDESEKAEWTDLTPDASPSTFTWYKVIRFFAGLDSMAISSWDAWEKVRPGSMAIIRKILDSGGPKGWMWQMYHIPRSWLQASNNLLVLFEETGGKPFEISVKSRSTQTICAEVSESHYPSLQNWSPSDFIDQNSKNKMTPEMHLQCDDGHTISSIEFASYGTPQGKCGTTHVNVLIHMTAS</sequence>
<gene>
    <name evidence="1" type="primary">BGAL9_4</name>
    <name evidence="1" type="ORF">CK203_029141</name>
</gene>
<name>A0A438ISS8_VITVI</name>
<comment type="caution">
    <text evidence="1">The sequence shown here is derived from an EMBL/GenBank/DDBJ whole genome shotgun (WGS) entry which is preliminary data.</text>
</comment>
<dbReference type="SUPFAM" id="SSF49785">
    <property type="entry name" value="Galactose-binding domain-like"/>
    <property type="match status" value="1"/>
</dbReference>
<dbReference type="EMBL" id="QGNW01000085">
    <property type="protein sequence ID" value="RVW99762.1"/>
    <property type="molecule type" value="Genomic_DNA"/>
</dbReference>
<dbReference type="InterPro" id="IPR001944">
    <property type="entry name" value="Glycoside_Hdrlase_35"/>
</dbReference>
<dbReference type="GO" id="GO:0004553">
    <property type="term" value="F:hydrolase activity, hydrolyzing O-glycosyl compounds"/>
    <property type="evidence" value="ECO:0007669"/>
    <property type="project" value="InterPro"/>
</dbReference>